<dbReference type="InterPro" id="IPR004564">
    <property type="entry name" value="OM_lipoprot_carrier_LolA-like"/>
</dbReference>
<gene>
    <name evidence="2" type="ORF">EC580_07655</name>
</gene>
<protein>
    <submittedName>
        <fullName evidence="2">Outer membrane lipoprotein carrier protein LolA</fullName>
    </submittedName>
</protein>
<dbReference type="SUPFAM" id="SSF89392">
    <property type="entry name" value="Prokaryotic lipoproteins and lipoprotein localization factors"/>
    <property type="match status" value="1"/>
</dbReference>
<keyword evidence="2" id="KW-0449">Lipoprotein</keyword>
<sequence length="249" mass="28124">MAKPEARRRLNTRMAMPPVHLAKVFLEDPMTLRRSYPFSARKSGTAATNACKYFAGWRLFHRRVAALLAFMALSAMLMLPAQAAEWNIDQLMHSLAQTKSGHASFVEEKFITMLEKPIESSGRLRFIAPDTLEMHTLKPKTEVMFVQGDTLTMDHRGIQLQDHPELLAFIDSIRGTLTGNRQMLEQFFSLSLEGSENNWTLTMLPKQKKVADVIQRILVNGSDNTVTSIDVLKTNHDRSLITINKAVSP</sequence>
<dbReference type="OrthoDB" id="5297911at2"/>
<accession>A0A3M8R284</accession>
<dbReference type="InterPro" id="IPR029046">
    <property type="entry name" value="LolA/LolB/LppX"/>
</dbReference>
<dbReference type="EMBL" id="RIZI01000164">
    <property type="protein sequence ID" value="RNF62191.1"/>
    <property type="molecule type" value="Genomic_DNA"/>
</dbReference>
<keyword evidence="1" id="KW-0732">Signal</keyword>
<name>A0A3M8R284_9PROT</name>
<dbReference type="RefSeq" id="WP_123103769.1">
    <property type="nucleotide sequence ID" value="NZ_CP127527.1"/>
</dbReference>
<dbReference type="Pfam" id="PF19574">
    <property type="entry name" value="LolA_3"/>
    <property type="match status" value="1"/>
</dbReference>
<dbReference type="AlphaFoldDB" id="A0A3M8R284"/>
<reference evidence="2" key="1">
    <citation type="submission" date="2018-10" db="EMBL/GenBank/DDBJ databases">
        <title>Acidithiobacillus sulfuriphilus sp. nov.: an extremely acidophilic sulfur-oxidizing chemolithotroph isolated from a neutral pH environment.</title>
        <authorList>
            <person name="Falagan C."/>
            <person name="Moya-Beltran A."/>
            <person name="Quatrini R."/>
            <person name="Johnson D.B."/>
        </authorList>
    </citation>
    <scope>NUCLEOTIDE SEQUENCE [LARGE SCALE GENOMIC DNA]</scope>
    <source>
        <strain evidence="2">CJ-2</strain>
    </source>
</reference>
<comment type="caution">
    <text evidence="2">The sequence shown here is derived from an EMBL/GenBank/DDBJ whole genome shotgun (WGS) entry which is preliminary data.</text>
</comment>
<proteinExistence type="predicted"/>
<evidence type="ECO:0000256" key="1">
    <source>
        <dbReference type="ARBA" id="ARBA00022729"/>
    </source>
</evidence>
<dbReference type="Gene3D" id="2.50.20.10">
    <property type="entry name" value="Lipoprotein localisation LolA/LolB/LppX"/>
    <property type="match status" value="1"/>
</dbReference>
<organism evidence="2">
    <name type="scientific">Acidithiobacillus sulfuriphilus</name>
    <dbReference type="NCBI Taxonomy" id="1867749"/>
    <lineage>
        <taxon>Bacteria</taxon>
        <taxon>Pseudomonadati</taxon>
        <taxon>Pseudomonadota</taxon>
        <taxon>Acidithiobacillia</taxon>
        <taxon>Acidithiobacillales</taxon>
        <taxon>Acidithiobacillaceae</taxon>
        <taxon>Acidithiobacillus</taxon>
    </lineage>
</organism>
<evidence type="ECO:0000313" key="2">
    <source>
        <dbReference type="EMBL" id="RNF62191.1"/>
    </source>
</evidence>
<dbReference type="CDD" id="cd16325">
    <property type="entry name" value="LolA"/>
    <property type="match status" value="1"/>
</dbReference>